<evidence type="ECO:0000259" key="4">
    <source>
        <dbReference type="PROSITE" id="PS51916"/>
    </source>
</evidence>
<evidence type="ECO:0000313" key="7">
    <source>
        <dbReference type="RefSeq" id="XP_056688642.1"/>
    </source>
</evidence>
<evidence type="ECO:0000256" key="2">
    <source>
        <dbReference type="ARBA" id="ARBA00023242"/>
    </source>
</evidence>
<feature type="compositionally biased region" description="Basic and acidic residues" evidence="3">
    <location>
        <begin position="23"/>
        <end position="41"/>
    </location>
</feature>
<dbReference type="InterPro" id="IPR044867">
    <property type="entry name" value="DEUBAD_dom"/>
</dbReference>
<feature type="compositionally biased region" description="Acidic residues" evidence="3">
    <location>
        <begin position="42"/>
        <end position="60"/>
    </location>
</feature>
<dbReference type="Proteomes" id="UP000813463">
    <property type="component" value="Chromosome 6"/>
</dbReference>
<dbReference type="InterPro" id="IPR024867">
    <property type="entry name" value="NFRKB"/>
</dbReference>
<comment type="subcellular location">
    <subcellularLocation>
        <location evidence="1">Nucleus</location>
    </subcellularLocation>
</comment>
<dbReference type="KEGG" id="soe:110795561"/>
<evidence type="ECO:0000313" key="6">
    <source>
        <dbReference type="RefSeq" id="XP_021856269.1"/>
    </source>
</evidence>
<evidence type="ECO:0000256" key="1">
    <source>
        <dbReference type="ARBA" id="ARBA00004123"/>
    </source>
</evidence>
<gene>
    <name evidence="6 7" type="primary">LOC110795561</name>
</gene>
<feature type="region of interest" description="Disordered" evidence="3">
    <location>
        <begin position="1214"/>
        <end position="1245"/>
    </location>
</feature>
<dbReference type="GeneID" id="110795561"/>
<feature type="region of interest" description="Disordered" evidence="3">
    <location>
        <begin position="760"/>
        <end position="786"/>
    </location>
</feature>
<dbReference type="OrthoDB" id="70874at2759"/>
<feature type="compositionally biased region" description="Polar residues" evidence="3">
    <location>
        <begin position="1297"/>
        <end position="1315"/>
    </location>
</feature>
<feature type="region of interest" description="Disordered" evidence="3">
    <location>
        <begin position="1277"/>
        <end position="1321"/>
    </location>
</feature>
<feature type="compositionally biased region" description="Basic and acidic residues" evidence="3">
    <location>
        <begin position="771"/>
        <end position="782"/>
    </location>
</feature>
<feature type="compositionally biased region" description="Acidic residues" evidence="3">
    <location>
        <begin position="561"/>
        <end position="576"/>
    </location>
</feature>
<evidence type="ECO:0000256" key="3">
    <source>
        <dbReference type="SAM" id="MobiDB-lite"/>
    </source>
</evidence>
<dbReference type="GO" id="GO:0031011">
    <property type="term" value="C:Ino80 complex"/>
    <property type="evidence" value="ECO:0007669"/>
    <property type="project" value="InterPro"/>
</dbReference>
<dbReference type="PROSITE" id="PS51916">
    <property type="entry name" value="DEUBAD"/>
    <property type="match status" value="1"/>
</dbReference>
<reference evidence="5" key="1">
    <citation type="journal article" date="2021" name="Nat. Commun.">
        <title>Genomic analyses provide insights into spinach domestication and the genetic basis of agronomic traits.</title>
        <authorList>
            <person name="Cai X."/>
            <person name="Sun X."/>
            <person name="Xu C."/>
            <person name="Sun H."/>
            <person name="Wang X."/>
            <person name="Ge C."/>
            <person name="Zhang Z."/>
            <person name="Wang Q."/>
            <person name="Fei Z."/>
            <person name="Jiao C."/>
            <person name="Wang Q."/>
        </authorList>
    </citation>
    <scope>NUCLEOTIDE SEQUENCE [LARGE SCALE GENOMIC DNA]</scope>
    <source>
        <strain evidence="5">cv. Varoflay</strain>
    </source>
</reference>
<dbReference type="CDD" id="cd21865">
    <property type="entry name" value="DEUBAD_NFRKB"/>
    <property type="match status" value="1"/>
</dbReference>
<feature type="domain" description="DEUBAD" evidence="4">
    <location>
        <begin position="84"/>
        <end position="197"/>
    </location>
</feature>
<dbReference type="Pfam" id="PF25793">
    <property type="entry name" value="WHD_2nd_NFRKB"/>
    <property type="match status" value="1"/>
</dbReference>
<feature type="compositionally biased region" description="Basic and acidic residues" evidence="3">
    <location>
        <begin position="226"/>
        <end position="240"/>
    </location>
</feature>
<keyword evidence="2" id="KW-0539">Nucleus</keyword>
<feature type="region of interest" description="Disordered" evidence="3">
    <location>
        <begin position="16"/>
        <end position="60"/>
    </location>
</feature>
<proteinExistence type="predicted"/>
<feature type="compositionally biased region" description="Basic and acidic residues" evidence="3">
    <location>
        <begin position="1277"/>
        <end position="1294"/>
    </location>
</feature>
<name>A0A9R0K2P9_SPIOL</name>
<protein>
    <submittedName>
        <fullName evidence="6">Uncharacterized protein LOC110795561</fullName>
    </submittedName>
</protein>
<feature type="region of interest" description="Disordered" evidence="3">
    <location>
        <begin position="226"/>
        <end position="260"/>
    </location>
</feature>
<feature type="region of interest" description="Disordered" evidence="3">
    <location>
        <begin position="554"/>
        <end position="606"/>
    </location>
</feature>
<organism evidence="5 6">
    <name type="scientific">Spinacia oleracea</name>
    <name type="common">Spinach</name>
    <dbReference type="NCBI Taxonomy" id="3562"/>
    <lineage>
        <taxon>Eukaryota</taxon>
        <taxon>Viridiplantae</taxon>
        <taxon>Streptophyta</taxon>
        <taxon>Embryophyta</taxon>
        <taxon>Tracheophyta</taxon>
        <taxon>Spermatophyta</taxon>
        <taxon>Magnoliopsida</taxon>
        <taxon>eudicotyledons</taxon>
        <taxon>Gunneridae</taxon>
        <taxon>Pentapetalae</taxon>
        <taxon>Caryophyllales</taxon>
        <taxon>Chenopodiaceae</taxon>
        <taxon>Chenopodioideae</taxon>
        <taxon>Anserineae</taxon>
        <taxon>Spinacia</taxon>
    </lineage>
</organism>
<evidence type="ECO:0000313" key="5">
    <source>
        <dbReference type="Proteomes" id="UP000813463"/>
    </source>
</evidence>
<accession>A0A9R0K2P9</accession>
<sequence length="1321" mass="148718">MAIEKNNVKAVSRLDSEFSVGSRSRESMSSDNDEFRRRNSVDSEDDDEFDDADSGAGSDDFDLLELGETGSEFCQVGDQTCCIPFELYDLPDLHGILSLDVWNDCLTEEERFSLTKYLPDMDQEMFMLTLKDLFEGGNFHFGSPITDLYQMLKGGVCEPRVALYRQGLNFFQTHQHLHLVRKHQDSMVSNFLQMKEAWQNCKGYSIEEKLRVWNIVRSQKSLMGERIEDMGSDSSERESGEALLSMRSKGRSTGKKAGHDPLYATSPAFDIFSGGRVASGDVTKYGQQNPKGLLKIGGIKNPLPNVASRSHSRLYGHQGMNTGPHGSDMGFSRMGKAAVRDGMPVSGDDEHEMYDIANQRHLNVMDGSMMVRGRSVKSTKKREAFGDDECAGESYSGRHQSSKTHFPVHCRDLNINQLSDIRVLTAKPSNVRGLYDPMYDNQMRPAKGRSSQLALKGNLAGYADVAEPFWRKKPQGEAFLTDPSFDYEDIDIETRKLKLGHEFPEYRLNAMQAAQQIEDRIFHPENRARLFPENIRGASLRNGGSYMYPINGGRMLRGGEETESDSSDKHEEEEDNGALIMSKRAKHGRLENSRSSMSRSSNKGVRGSVLAREGMVPDSSTMANFERQFPRPEMESYSMKMRRKAKANNLDTLQNFTTRVSEECYYGGSGNPYIESDRKSTYKLGRNGHVLAEVAGSSPMSMNRVSPMDRRQKGNVDYEYSMQSKNLRDCNMEEDGRLFEGYSMGRSSRGMDTTTIVGCTSSAKKKKKRKDMSTENDGRDGFDYLPSHQQLSESISLKSWAKNRLEAECGSPGASTSEIPILEVGMAEPELEIKPQKKPFIPITPTIHTGFSFSIIDLLSAVRIALITSSSDDALEAQKQNENTGAKPEDAIVKRECGNGSLERLDMNIQCSENSNVPSLTVQEIVNRVRSNPGDPCILETQEPLQDLVRGVLKIFSSKTAPLGAKGWKPLICYEKSTKCWSWTGPVSENPTDHETPEEVTSPEVWKISRKMLVKLVDAYANWLKSGQETLQQIGSLPPPPLELMQQNFDEKERFRDLRAQKSLTTITRSSDEVRDYFRKEEQLRYSVPDRAFSYTAADGKKSIVAPLRRCGGKPTSKARDHFMLKRDRPPHVTILCLVRDAAARLPGSIGTRADVCTLIRDSQYIVEDVTDSQVNQVVSGALDRLHYERDPCVQFDGERKLWVYLHREREEEDFEDDGTSSTKKWKRQKKDVSEQDDQVTVASQGNIETNGFDLSADLNVVPTCLNSEKTSEVLFDDTRHRTEDESKAIHVPEEATFQQKLESRSQCQDNSTNEKIIDET</sequence>
<dbReference type="PANTHER" id="PTHR13052:SF0">
    <property type="entry name" value="DNA-BINDING PROTEIN-LIKE"/>
    <property type="match status" value="1"/>
</dbReference>
<dbReference type="PANTHER" id="PTHR13052">
    <property type="entry name" value="NFRKB-RELATED"/>
    <property type="match status" value="1"/>
</dbReference>
<dbReference type="RefSeq" id="XP_021856269.1">
    <property type="nucleotide sequence ID" value="XM_022000577.1"/>
</dbReference>
<reference evidence="6" key="2">
    <citation type="submission" date="2025-04" db="UniProtKB">
        <authorList>
            <consortium name="RefSeq"/>
        </authorList>
    </citation>
    <scope>IDENTIFICATION</scope>
    <source>
        <tissue evidence="7">Leaf</tissue>
    </source>
</reference>
<dbReference type="InterPro" id="IPR057748">
    <property type="entry name" value="NFRKB_WH_2"/>
</dbReference>
<dbReference type="RefSeq" id="XP_056688642.1">
    <property type="nucleotide sequence ID" value="XM_056832664.1"/>
</dbReference>
<keyword evidence="5" id="KW-1185">Reference proteome</keyword>